<keyword evidence="3" id="KW-1185">Reference proteome</keyword>
<gene>
    <name evidence="2" type="ORF">GCM10009751_26790</name>
</gene>
<dbReference type="EMBL" id="BAAANL010000005">
    <property type="protein sequence ID" value="GAA1867237.1"/>
    <property type="molecule type" value="Genomic_DNA"/>
</dbReference>
<feature type="domain" description="TfoX N-terminal" evidence="1">
    <location>
        <begin position="16"/>
        <end position="100"/>
    </location>
</feature>
<proteinExistence type="predicted"/>
<comment type="caution">
    <text evidence="2">The sequence shown here is derived from an EMBL/GenBank/DDBJ whole genome shotgun (WGS) entry which is preliminary data.</text>
</comment>
<dbReference type="Pfam" id="PF04993">
    <property type="entry name" value="TfoX_N"/>
    <property type="match status" value="1"/>
</dbReference>
<evidence type="ECO:0000259" key="1">
    <source>
        <dbReference type="Pfam" id="PF04993"/>
    </source>
</evidence>
<dbReference type="SUPFAM" id="SSF159894">
    <property type="entry name" value="YgaC/TfoX-N like"/>
    <property type="match status" value="1"/>
</dbReference>
<name>A0ABN2NFK7_9MICO</name>
<evidence type="ECO:0000313" key="3">
    <source>
        <dbReference type="Proteomes" id="UP001501094"/>
    </source>
</evidence>
<evidence type="ECO:0000313" key="2">
    <source>
        <dbReference type="EMBL" id="GAA1867237.1"/>
    </source>
</evidence>
<organism evidence="2 3">
    <name type="scientific">Myceligenerans crystallogenes</name>
    <dbReference type="NCBI Taxonomy" id="316335"/>
    <lineage>
        <taxon>Bacteria</taxon>
        <taxon>Bacillati</taxon>
        <taxon>Actinomycetota</taxon>
        <taxon>Actinomycetes</taxon>
        <taxon>Micrococcales</taxon>
        <taxon>Promicromonosporaceae</taxon>
        <taxon>Myceligenerans</taxon>
    </lineage>
</organism>
<dbReference type="Gene3D" id="3.30.1460.30">
    <property type="entry name" value="YgaC/TfoX-N like chaperone"/>
    <property type="match status" value="1"/>
</dbReference>
<sequence>MAYDEEFAARVREAVGARGEYREISMFGGLCWTVNTHMAVGVGSDGLLVYVGKDGYDDALVRGARPMRMGERTMGAVVIVPEADVPDTDALDAWVVPAVDLAASKPPKKPKPRK</sequence>
<dbReference type="InterPro" id="IPR007076">
    <property type="entry name" value="TfoX_N"/>
</dbReference>
<accession>A0ABN2NFK7</accession>
<reference evidence="2 3" key="1">
    <citation type="journal article" date="2019" name="Int. J. Syst. Evol. Microbiol.">
        <title>The Global Catalogue of Microorganisms (GCM) 10K type strain sequencing project: providing services to taxonomists for standard genome sequencing and annotation.</title>
        <authorList>
            <consortium name="The Broad Institute Genomics Platform"/>
            <consortium name="The Broad Institute Genome Sequencing Center for Infectious Disease"/>
            <person name="Wu L."/>
            <person name="Ma J."/>
        </authorList>
    </citation>
    <scope>NUCLEOTIDE SEQUENCE [LARGE SCALE GENOMIC DNA]</scope>
    <source>
        <strain evidence="2 3">JCM 14326</strain>
    </source>
</reference>
<dbReference type="Proteomes" id="UP001501094">
    <property type="component" value="Unassembled WGS sequence"/>
</dbReference>
<protein>
    <recommendedName>
        <fullName evidence="1">TfoX N-terminal domain-containing protein</fullName>
    </recommendedName>
</protein>
<dbReference type="RefSeq" id="WP_344103684.1">
    <property type="nucleotide sequence ID" value="NZ_BAAANL010000005.1"/>
</dbReference>